<evidence type="ECO:0000313" key="2">
    <source>
        <dbReference type="Proteomes" id="UP000805193"/>
    </source>
</evidence>
<name>A0AC60QZT2_IXOPE</name>
<proteinExistence type="predicted"/>
<reference evidence="1 2" key="1">
    <citation type="journal article" date="2020" name="Cell">
        <title>Large-Scale Comparative Analyses of Tick Genomes Elucidate Their Genetic Diversity and Vector Capacities.</title>
        <authorList>
            <consortium name="Tick Genome and Microbiome Consortium (TIGMIC)"/>
            <person name="Jia N."/>
            <person name="Wang J."/>
            <person name="Shi W."/>
            <person name="Du L."/>
            <person name="Sun Y."/>
            <person name="Zhan W."/>
            <person name="Jiang J.F."/>
            <person name="Wang Q."/>
            <person name="Zhang B."/>
            <person name="Ji P."/>
            <person name="Bell-Sakyi L."/>
            <person name="Cui X.M."/>
            <person name="Yuan T.T."/>
            <person name="Jiang B.G."/>
            <person name="Yang W.F."/>
            <person name="Lam T.T."/>
            <person name="Chang Q.C."/>
            <person name="Ding S.J."/>
            <person name="Wang X.J."/>
            <person name="Zhu J.G."/>
            <person name="Ruan X.D."/>
            <person name="Zhao L."/>
            <person name="Wei J.T."/>
            <person name="Ye R.Z."/>
            <person name="Que T.C."/>
            <person name="Du C.H."/>
            <person name="Zhou Y.H."/>
            <person name="Cheng J.X."/>
            <person name="Dai P.F."/>
            <person name="Guo W.B."/>
            <person name="Han X.H."/>
            <person name="Huang E.J."/>
            <person name="Li L.F."/>
            <person name="Wei W."/>
            <person name="Gao Y.C."/>
            <person name="Liu J.Z."/>
            <person name="Shao H.Z."/>
            <person name="Wang X."/>
            <person name="Wang C.C."/>
            <person name="Yang T.C."/>
            <person name="Huo Q.B."/>
            <person name="Li W."/>
            <person name="Chen H.Y."/>
            <person name="Chen S.E."/>
            <person name="Zhou L.G."/>
            <person name="Ni X.B."/>
            <person name="Tian J.H."/>
            <person name="Sheng Y."/>
            <person name="Liu T."/>
            <person name="Pan Y.S."/>
            <person name="Xia L.Y."/>
            <person name="Li J."/>
            <person name="Zhao F."/>
            <person name="Cao W.C."/>
        </authorList>
    </citation>
    <scope>NUCLEOTIDE SEQUENCE [LARGE SCALE GENOMIC DNA]</scope>
    <source>
        <strain evidence="1">Iper-2018</strain>
    </source>
</reference>
<protein>
    <submittedName>
        <fullName evidence="1">Uncharacterized protein</fullName>
    </submittedName>
</protein>
<sequence length="350" mass="39931">MPLHCAAQDCMNCSSYNGRPVHRFPSEPTLRKLWIRTARPSQPTWLPSKNDWLCSDHFEDEDYHMSPTLLESLGLPTKHSRLKPGVVPSLFTRKRKQQQLDGNEEKRRRGEIIDDLLGTLPQATATDTVEQVDMPSTSSTTYKTKQSPDPRHEPPHDESAGIEEPCFSSDKKVMGTCLTVRRICKNGDVHCWSSQPIVNRRPLGNILVAAVTLYSGCIVKKVLRLFTQIGVPCISYRTFFKIQTAFLLPAIRQSNETKGSWAMELEGLKRTLVIFEANGLIVDCVITDRHSMIKCFLAKVHPHILHRFDCWHNVSKANKLVSHVRLPYVFKYRPTSFWHCSLKLGNDLQL</sequence>
<accession>A0AC60QZT2</accession>
<dbReference type="EMBL" id="JABSTQ010000765">
    <property type="protein sequence ID" value="KAG0445205.1"/>
    <property type="molecule type" value="Genomic_DNA"/>
</dbReference>
<dbReference type="Proteomes" id="UP000805193">
    <property type="component" value="Unassembled WGS sequence"/>
</dbReference>
<keyword evidence="2" id="KW-1185">Reference proteome</keyword>
<organism evidence="1 2">
    <name type="scientific">Ixodes persulcatus</name>
    <name type="common">Taiga tick</name>
    <dbReference type="NCBI Taxonomy" id="34615"/>
    <lineage>
        <taxon>Eukaryota</taxon>
        <taxon>Metazoa</taxon>
        <taxon>Ecdysozoa</taxon>
        <taxon>Arthropoda</taxon>
        <taxon>Chelicerata</taxon>
        <taxon>Arachnida</taxon>
        <taxon>Acari</taxon>
        <taxon>Parasitiformes</taxon>
        <taxon>Ixodida</taxon>
        <taxon>Ixodoidea</taxon>
        <taxon>Ixodidae</taxon>
        <taxon>Ixodinae</taxon>
        <taxon>Ixodes</taxon>
    </lineage>
</organism>
<comment type="caution">
    <text evidence="1">The sequence shown here is derived from an EMBL/GenBank/DDBJ whole genome shotgun (WGS) entry which is preliminary data.</text>
</comment>
<evidence type="ECO:0000313" key="1">
    <source>
        <dbReference type="EMBL" id="KAG0445205.1"/>
    </source>
</evidence>
<gene>
    <name evidence="1" type="ORF">HPB47_018515</name>
</gene>